<feature type="region of interest" description="Disordered" evidence="1">
    <location>
        <begin position="109"/>
        <end position="148"/>
    </location>
</feature>
<evidence type="ECO:0000313" key="2">
    <source>
        <dbReference type="EMBL" id="KAK1311301.1"/>
    </source>
</evidence>
<reference evidence="2" key="2">
    <citation type="submission" date="2023-06" db="EMBL/GenBank/DDBJ databases">
        <authorList>
            <person name="Ma L."/>
            <person name="Liu K.-W."/>
            <person name="Li Z."/>
            <person name="Hsiao Y.-Y."/>
            <person name="Qi Y."/>
            <person name="Fu T."/>
            <person name="Tang G."/>
            <person name="Zhang D."/>
            <person name="Sun W.-H."/>
            <person name="Liu D.-K."/>
            <person name="Li Y."/>
            <person name="Chen G.-Z."/>
            <person name="Liu X.-D."/>
            <person name="Liao X.-Y."/>
            <person name="Jiang Y.-T."/>
            <person name="Yu X."/>
            <person name="Hao Y."/>
            <person name="Huang J."/>
            <person name="Zhao X.-W."/>
            <person name="Ke S."/>
            <person name="Chen Y.-Y."/>
            <person name="Wu W.-L."/>
            <person name="Hsu J.-L."/>
            <person name="Lin Y.-F."/>
            <person name="Huang M.-D."/>
            <person name="Li C.-Y."/>
            <person name="Huang L."/>
            <person name="Wang Z.-W."/>
            <person name="Zhao X."/>
            <person name="Zhong W.-Y."/>
            <person name="Peng D.-H."/>
            <person name="Ahmad S."/>
            <person name="Lan S."/>
            <person name="Zhang J.-S."/>
            <person name="Tsai W.-C."/>
            <person name="Van De Peer Y."/>
            <person name="Liu Z.-J."/>
        </authorList>
    </citation>
    <scope>NUCLEOTIDE SEQUENCE</scope>
    <source>
        <strain evidence="2">CP</strain>
        <tissue evidence="2">Leaves</tissue>
    </source>
</reference>
<dbReference type="Gene3D" id="3.30.420.10">
    <property type="entry name" value="Ribonuclease H-like superfamily/Ribonuclease H"/>
    <property type="match status" value="1"/>
</dbReference>
<dbReference type="InterPro" id="IPR036397">
    <property type="entry name" value="RNaseH_sf"/>
</dbReference>
<evidence type="ECO:0008006" key="4">
    <source>
        <dbReference type="Google" id="ProtNLM"/>
    </source>
</evidence>
<dbReference type="Proteomes" id="UP001180020">
    <property type="component" value="Unassembled WGS sequence"/>
</dbReference>
<sequence>MIEYPTNVEFVLGDAAGLLSDDNNNTDDPTRFLVGFDVEWKSEIGHEDNPVTVLQLGVDQRCFIFQILRCDAIRNALFNFLSDLHRVQDPRERSEADIGLQCQGWEHNGDKDIVGRAGISEAGRTKAGEGYSDMEDAEPVERSIGKLG</sequence>
<comment type="caution">
    <text evidence="2">The sequence shown here is derived from an EMBL/GenBank/DDBJ whole genome shotgun (WGS) entry which is preliminary data.</text>
</comment>
<accession>A0AAV9ECF9</accession>
<evidence type="ECO:0000313" key="3">
    <source>
        <dbReference type="Proteomes" id="UP001180020"/>
    </source>
</evidence>
<dbReference type="GO" id="GO:0003676">
    <property type="term" value="F:nucleic acid binding"/>
    <property type="evidence" value="ECO:0007669"/>
    <property type="project" value="InterPro"/>
</dbReference>
<proteinExistence type="predicted"/>
<reference evidence="2" key="1">
    <citation type="journal article" date="2023" name="Nat. Commun.">
        <title>Diploid and tetraploid genomes of Acorus and the evolution of monocots.</title>
        <authorList>
            <person name="Ma L."/>
            <person name="Liu K.W."/>
            <person name="Li Z."/>
            <person name="Hsiao Y.Y."/>
            <person name="Qi Y."/>
            <person name="Fu T."/>
            <person name="Tang G.D."/>
            <person name="Zhang D."/>
            <person name="Sun W.H."/>
            <person name="Liu D.K."/>
            <person name="Li Y."/>
            <person name="Chen G.Z."/>
            <person name="Liu X.D."/>
            <person name="Liao X.Y."/>
            <person name="Jiang Y.T."/>
            <person name="Yu X."/>
            <person name="Hao Y."/>
            <person name="Huang J."/>
            <person name="Zhao X.W."/>
            <person name="Ke S."/>
            <person name="Chen Y.Y."/>
            <person name="Wu W.L."/>
            <person name="Hsu J.L."/>
            <person name="Lin Y.F."/>
            <person name="Huang M.D."/>
            <person name="Li C.Y."/>
            <person name="Huang L."/>
            <person name="Wang Z.W."/>
            <person name="Zhao X."/>
            <person name="Zhong W.Y."/>
            <person name="Peng D.H."/>
            <person name="Ahmad S."/>
            <person name="Lan S."/>
            <person name="Zhang J.S."/>
            <person name="Tsai W.C."/>
            <person name="Van de Peer Y."/>
            <person name="Liu Z.J."/>
        </authorList>
    </citation>
    <scope>NUCLEOTIDE SEQUENCE</scope>
    <source>
        <strain evidence="2">CP</strain>
    </source>
</reference>
<dbReference type="EMBL" id="JAUJYO010000008">
    <property type="protein sequence ID" value="KAK1311301.1"/>
    <property type="molecule type" value="Genomic_DNA"/>
</dbReference>
<protein>
    <recommendedName>
        <fullName evidence="4">3'-5' exonuclease domain-containing protein</fullName>
    </recommendedName>
</protein>
<organism evidence="2 3">
    <name type="scientific">Acorus calamus</name>
    <name type="common">Sweet flag</name>
    <dbReference type="NCBI Taxonomy" id="4465"/>
    <lineage>
        <taxon>Eukaryota</taxon>
        <taxon>Viridiplantae</taxon>
        <taxon>Streptophyta</taxon>
        <taxon>Embryophyta</taxon>
        <taxon>Tracheophyta</taxon>
        <taxon>Spermatophyta</taxon>
        <taxon>Magnoliopsida</taxon>
        <taxon>Liliopsida</taxon>
        <taxon>Acoraceae</taxon>
        <taxon>Acorus</taxon>
    </lineage>
</organism>
<dbReference type="InterPro" id="IPR012337">
    <property type="entry name" value="RNaseH-like_sf"/>
</dbReference>
<feature type="compositionally biased region" description="Basic and acidic residues" evidence="1">
    <location>
        <begin position="139"/>
        <end position="148"/>
    </location>
</feature>
<gene>
    <name evidence="2" type="ORF">QJS10_CPA08g00502</name>
</gene>
<dbReference type="SUPFAM" id="SSF53098">
    <property type="entry name" value="Ribonuclease H-like"/>
    <property type="match status" value="1"/>
</dbReference>
<dbReference type="AlphaFoldDB" id="A0AAV9ECF9"/>
<keyword evidence="3" id="KW-1185">Reference proteome</keyword>
<name>A0AAV9ECF9_ACOCL</name>
<evidence type="ECO:0000256" key="1">
    <source>
        <dbReference type="SAM" id="MobiDB-lite"/>
    </source>
</evidence>